<reference evidence="1" key="1">
    <citation type="journal article" date="2014" name="Front. Microbiol.">
        <title>High frequency of phylogenetically diverse reductive dehalogenase-homologous genes in deep subseafloor sedimentary metagenomes.</title>
        <authorList>
            <person name="Kawai M."/>
            <person name="Futagami T."/>
            <person name="Toyoda A."/>
            <person name="Takaki Y."/>
            <person name="Nishi S."/>
            <person name="Hori S."/>
            <person name="Arai W."/>
            <person name="Tsubouchi T."/>
            <person name="Morono Y."/>
            <person name="Uchiyama I."/>
            <person name="Ito T."/>
            <person name="Fujiyama A."/>
            <person name="Inagaki F."/>
            <person name="Takami H."/>
        </authorList>
    </citation>
    <scope>NUCLEOTIDE SEQUENCE</scope>
    <source>
        <strain evidence="1">Expedition CK06-06</strain>
    </source>
</reference>
<sequence>YKEDLNMIMEEIKERDGLMVFFDGGWGPFPREEEVTNDYKLDLIKDTSDGAIYKIKN</sequence>
<protein>
    <submittedName>
        <fullName evidence="1">Uncharacterized protein</fullName>
    </submittedName>
</protein>
<name>X1UZH8_9ZZZZ</name>
<comment type="caution">
    <text evidence="1">The sequence shown here is derived from an EMBL/GenBank/DDBJ whole genome shotgun (WGS) entry which is preliminary data.</text>
</comment>
<evidence type="ECO:0000313" key="1">
    <source>
        <dbReference type="EMBL" id="GAJ05311.1"/>
    </source>
</evidence>
<dbReference type="EMBL" id="BARW01030381">
    <property type="protein sequence ID" value="GAJ05311.1"/>
    <property type="molecule type" value="Genomic_DNA"/>
</dbReference>
<dbReference type="AlphaFoldDB" id="X1UZH8"/>
<gene>
    <name evidence="1" type="ORF">S12H4_48588</name>
</gene>
<feature type="non-terminal residue" evidence="1">
    <location>
        <position position="1"/>
    </location>
</feature>
<accession>X1UZH8</accession>
<organism evidence="1">
    <name type="scientific">marine sediment metagenome</name>
    <dbReference type="NCBI Taxonomy" id="412755"/>
    <lineage>
        <taxon>unclassified sequences</taxon>
        <taxon>metagenomes</taxon>
        <taxon>ecological metagenomes</taxon>
    </lineage>
</organism>
<proteinExistence type="predicted"/>